<accession>A0A0V1IHP0</accession>
<evidence type="ECO:0000256" key="1">
    <source>
        <dbReference type="SAM" id="Phobius"/>
    </source>
</evidence>
<organism evidence="2 3">
    <name type="scientific">Trichinella pseudospiralis</name>
    <name type="common">Parasitic roundworm</name>
    <dbReference type="NCBI Taxonomy" id="6337"/>
    <lineage>
        <taxon>Eukaryota</taxon>
        <taxon>Metazoa</taxon>
        <taxon>Ecdysozoa</taxon>
        <taxon>Nematoda</taxon>
        <taxon>Enoplea</taxon>
        <taxon>Dorylaimia</taxon>
        <taxon>Trichinellida</taxon>
        <taxon>Trichinellidae</taxon>
        <taxon>Trichinella</taxon>
    </lineage>
</organism>
<comment type="caution">
    <text evidence="2">The sequence shown here is derived from an EMBL/GenBank/DDBJ whole genome shotgun (WGS) entry which is preliminary data.</text>
</comment>
<proteinExistence type="predicted"/>
<dbReference type="EMBL" id="JYDS01000178">
    <property type="protein sequence ID" value="KRZ22262.1"/>
    <property type="molecule type" value="Genomic_DNA"/>
</dbReference>
<sequence>MTNGIKLKVIKDKGRFSLASKSLEFNIRNWFSSSLILLIDLCSIIPTLLLLSRQLLIEVVYLLCLIEFFYYNNAKFTINFVMQARLIVVRQ</sequence>
<feature type="transmembrane region" description="Helical" evidence="1">
    <location>
        <begin position="55"/>
        <end position="72"/>
    </location>
</feature>
<evidence type="ECO:0000313" key="2">
    <source>
        <dbReference type="EMBL" id="KRZ22262.1"/>
    </source>
</evidence>
<name>A0A0V1IHP0_TRIPS</name>
<keyword evidence="3" id="KW-1185">Reference proteome</keyword>
<evidence type="ECO:0000313" key="3">
    <source>
        <dbReference type="Proteomes" id="UP000054805"/>
    </source>
</evidence>
<dbReference type="Proteomes" id="UP000054805">
    <property type="component" value="Unassembled WGS sequence"/>
</dbReference>
<gene>
    <name evidence="2" type="ORF">T4B_3575</name>
</gene>
<dbReference type="AlphaFoldDB" id="A0A0V1IHP0"/>
<keyword evidence="1" id="KW-0812">Transmembrane</keyword>
<keyword evidence="1" id="KW-1133">Transmembrane helix</keyword>
<reference evidence="2 3" key="1">
    <citation type="submission" date="2015-01" db="EMBL/GenBank/DDBJ databases">
        <title>Evolution of Trichinella species and genotypes.</title>
        <authorList>
            <person name="Korhonen P.K."/>
            <person name="Edoardo P."/>
            <person name="Giuseppe L.R."/>
            <person name="Gasser R.B."/>
        </authorList>
    </citation>
    <scope>NUCLEOTIDE SEQUENCE [LARGE SCALE GENOMIC DNA]</scope>
    <source>
        <strain evidence="2">ISS588</strain>
    </source>
</reference>
<feature type="transmembrane region" description="Helical" evidence="1">
    <location>
        <begin position="30"/>
        <end position="49"/>
    </location>
</feature>
<protein>
    <submittedName>
        <fullName evidence="2">Uncharacterized protein</fullName>
    </submittedName>
</protein>
<keyword evidence="1" id="KW-0472">Membrane</keyword>